<gene>
    <name evidence="8" type="ORF">KM031_16085</name>
</gene>
<keyword evidence="4" id="KW-0732">Signal</keyword>
<dbReference type="PANTHER" id="PTHR30158">
    <property type="entry name" value="ACRA/E-RELATED COMPONENT OF DRUG EFFLUX TRANSPORTER"/>
    <property type="match status" value="1"/>
</dbReference>
<dbReference type="Gene3D" id="2.40.30.170">
    <property type="match status" value="1"/>
</dbReference>
<comment type="similarity">
    <text evidence="2">Belongs to the membrane fusion protein (MFP) (TC 8.A.1) family.</text>
</comment>
<dbReference type="PANTHER" id="PTHR30158:SF3">
    <property type="entry name" value="MULTIDRUG EFFLUX PUMP SUBUNIT ACRA-RELATED"/>
    <property type="match status" value="1"/>
</dbReference>
<dbReference type="NCBIfam" id="TIGR01730">
    <property type="entry name" value="RND_mfp"/>
    <property type="match status" value="1"/>
</dbReference>
<dbReference type="GO" id="GO:0030313">
    <property type="term" value="C:cell envelope"/>
    <property type="evidence" value="ECO:0007669"/>
    <property type="project" value="UniProtKB-SubCell"/>
</dbReference>
<dbReference type="InterPro" id="IPR058625">
    <property type="entry name" value="MdtA-like_BSH"/>
</dbReference>
<feature type="domain" description="Multidrug resistance protein MdtA-like barrel-sandwich hybrid" evidence="5">
    <location>
        <begin position="64"/>
        <end position="205"/>
    </location>
</feature>
<dbReference type="KEGG" id="gfu:KM031_16085"/>
<dbReference type="GO" id="GO:0005886">
    <property type="term" value="C:plasma membrane"/>
    <property type="evidence" value="ECO:0007669"/>
    <property type="project" value="TreeGrafter"/>
</dbReference>
<evidence type="ECO:0000259" key="5">
    <source>
        <dbReference type="Pfam" id="PF25917"/>
    </source>
</evidence>
<dbReference type="InterPro" id="IPR006143">
    <property type="entry name" value="RND_pump_MFP"/>
</dbReference>
<dbReference type="Pfam" id="PF25944">
    <property type="entry name" value="Beta-barrel_RND"/>
    <property type="match status" value="1"/>
</dbReference>
<dbReference type="Pfam" id="PF25917">
    <property type="entry name" value="BSH_RND"/>
    <property type="match status" value="1"/>
</dbReference>
<evidence type="ECO:0000256" key="4">
    <source>
        <dbReference type="SAM" id="SignalP"/>
    </source>
</evidence>
<dbReference type="AlphaFoldDB" id="A0A975P8D6"/>
<sequence>MKQFYRPGLKIVAVLLALAASAVQAQTPPAGAARGPAKVGVIDMQRAAVKRSYTLPGRAVAFEQTEIRPRVGGVVTDILYSPGQPISPGTPMFRLDRTSYEAATQSARAALARAQAAVPVAEAALDRAKKLEGSGSTRATVESAEATAAQARADVLSAEAALKIAETELSWTEVASPIEGIAGVAQISVGDLVTAGQADAMAIVTRLDPIYVDMFEPSARILSIQDQIERGELKPNETLEVTLTLENGQSHNSGGTLIAPSVTVSPSTGTQDIRFRFDNPDRRILPGMFLRGEVVLGTVEAFLVPQRATTRGRDGALTAWIAGPDNKAVQRKLEANGTHANAWIVTAGLEPGDQLIIDGLSNLREGADVAPVPVTIDANGVVRDVAPADTGSADPKAAAGSE</sequence>
<dbReference type="SUPFAM" id="SSF111369">
    <property type="entry name" value="HlyD-like secretion proteins"/>
    <property type="match status" value="1"/>
</dbReference>
<evidence type="ECO:0000313" key="8">
    <source>
        <dbReference type="EMBL" id="QWK90311.1"/>
    </source>
</evidence>
<accession>A0A975P8D6</accession>
<keyword evidence="9" id="KW-1185">Reference proteome</keyword>
<feature type="signal peptide" evidence="4">
    <location>
        <begin position="1"/>
        <end position="25"/>
    </location>
</feature>
<dbReference type="RefSeq" id="WP_215504441.1">
    <property type="nucleotide sequence ID" value="NZ_CP076361.1"/>
</dbReference>
<evidence type="ECO:0000256" key="3">
    <source>
        <dbReference type="SAM" id="Coils"/>
    </source>
</evidence>
<protein>
    <submittedName>
        <fullName evidence="8">Efflux RND transporter periplasmic adaptor subunit</fullName>
    </submittedName>
</protein>
<proteinExistence type="inferred from homology"/>
<dbReference type="Pfam" id="PF25967">
    <property type="entry name" value="RND-MFP_C"/>
    <property type="match status" value="1"/>
</dbReference>
<dbReference type="GO" id="GO:0046677">
    <property type="term" value="P:response to antibiotic"/>
    <property type="evidence" value="ECO:0007669"/>
    <property type="project" value="TreeGrafter"/>
</dbReference>
<dbReference type="Gene3D" id="2.40.50.100">
    <property type="match status" value="1"/>
</dbReference>
<organism evidence="8 9">
    <name type="scientific">Gemmobacter fulvus</name>
    <dbReference type="NCBI Taxonomy" id="2840474"/>
    <lineage>
        <taxon>Bacteria</taxon>
        <taxon>Pseudomonadati</taxon>
        <taxon>Pseudomonadota</taxon>
        <taxon>Alphaproteobacteria</taxon>
        <taxon>Rhodobacterales</taxon>
        <taxon>Paracoccaceae</taxon>
        <taxon>Gemmobacter</taxon>
    </lineage>
</organism>
<feature type="coiled-coil region" evidence="3">
    <location>
        <begin position="141"/>
        <end position="168"/>
    </location>
</feature>
<dbReference type="Proteomes" id="UP000679352">
    <property type="component" value="Chromosome"/>
</dbReference>
<evidence type="ECO:0000313" key="9">
    <source>
        <dbReference type="Proteomes" id="UP000679352"/>
    </source>
</evidence>
<dbReference type="Gene3D" id="1.10.287.470">
    <property type="entry name" value="Helix hairpin bin"/>
    <property type="match status" value="1"/>
</dbReference>
<dbReference type="Gene3D" id="2.40.420.20">
    <property type="match status" value="1"/>
</dbReference>
<feature type="chain" id="PRO_5037169894" evidence="4">
    <location>
        <begin position="26"/>
        <end position="402"/>
    </location>
</feature>
<evidence type="ECO:0000259" key="6">
    <source>
        <dbReference type="Pfam" id="PF25944"/>
    </source>
</evidence>
<dbReference type="EMBL" id="CP076361">
    <property type="protein sequence ID" value="QWK90311.1"/>
    <property type="molecule type" value="Genomic_DNA"/>
</dbReference>
<feature type="domain" description="Multidrug resistance protein MdtA-like beta-barrel" evidence="6">
    <location>
        <begin position="209"/>
        <end position="293"/>
    </location>
</feature>
<evidence type="ECO:0000259" key="7">
    <source>
        <dbReference type="Pfam" id="PF25967"/>
    </source>
</evidence>
<evidence type="ECO:0000256" key="1">
    <source>
        <dbReference type="ARBA" id="ARBA00004196"/>
    </source>
</evidence>
<feature type="domain" description="Multidrug resistance protein MdtA-like C-terminal permuted SH3" evidence="7">
    <location>
        <begin position="301"/>
        <end position="360"/>
    </location>
</feature>
<keyword evidence="3" id="KW-0175">Coiled coil</keyword>
<dbReference type="InterPro" id="IPR058627">
    <property type="entry name" value="MdtA-like_C"/>
</dbReference>
<name>A0A975P8D6_9RHOB</name>
<comment type="subcellular location">
    <subcellularLocation>
        <location evidence="1">Cell envelope</location>
    </subcellularLocation>
</comment>
<reference evidence="8" key="1">
    <citation type="submission" date="2021-06" db="EMBL/GenBank/DDBJ databases">
        <title>Direct submission.</title>
        <authorList>
            <person name="Lee C.-S."/>
            <person name="Jin L."/>
        </authorList>
    </citation>
    <scope>NUCLEOTIDE SEQUENCE</scope>
    <source>
        <strain evidence="8">Con5</strain>
    </source>
</reference>
<evidence type="ECO:0000256" key="2">
    <source>
        <dbReference type="ARBA" id="ARBA00009477"/>
    </source>
</evidence>
<dbReference type="InterPro" id="IPR058626">
    <property type="entry name" value="MdtA-like_b-barrel"/>
</dbReference>
<dbReference type="GO" id="GO:0022857">
    <property type="term" value="F:transmembrane transporter activity"/>
    <property type="evidence" value="ECO:0007669"/>
    <property type="project" value="InterPro"/>
</dbReference>